<feature type="compositionally biased region" description="Acidic residues" evidence="1">
    <location>
        <begin position="249"/>
        <end position="259"/>
    </location>
</feature>
<dbReference type="Proteomes" id="UP000000763">
    <property type="component" value="Chromosome 3"/>
</dbReference>
<reference evidence="2 3" key="1">
    <citation type="journal article" date="2005" name="Nature">
        <title>The map-based sequence of the rice genome.</title>
        <authorList>
            <consortium name="International rice genome sequencing project (IRGSP)"/>
            <person name="Matsumoto T."/>
            <person name="Wu J."/>
            <person name="Kanamori H."/>
            <person name="Katayose Y."/>
            <person name="Fujisawa M."/>
            <person name="Namiki N."/>
            <person name="Mizuno H."/>
            <person name="Yamamoto K."/>
            <person name="Antonio B.A."/>
            <person name="Baba T."/>
            <person name="Sakata K."/>
            <person name="Nagamura Y."/>
            <person name="Aoki H."/>
            <person name="Arikawa K."/>
            <person name="Arita K."/>
            <person name="Bito T."/>
            <person name="Chiden Y."/>
            <person name="Fujitsuka N."/>
            <person name="Fukunaka R."/>
            <person name="Hamada M."/>
            <person name="Harada C."/>
            <person name="Hayashi A."/>
            <person name="Hijishita S."/>
            <person name="Honda M."/>
            <person name="Hosokawa S."/>
            <person name="Ichikawa Y."/>
            <person name="Idonuma A."/>
            <person name="Iijima M."/>
            <person name="Ikeda M."/>
            <person name="Ikeno M."/>
            <person name="Ito K."/>
            <person name="Ito S."/>
            <person name="Ito T."/>
            <person name="Ito Y."/>
            <person name="Ito Y."/>
            <person name="Iwabuchi A."/>
            <person name="Kamiya K."/>
            <person name="Karasawa W."/>
            <person name="Kurita K."/>
            <person name="Katagiri S."/>
            <person name="Kikuta A."/>
            <person name="Kobayashi H."/>
            <person name="Kobayashi N."/>
            <person name="Machita K."/>
            <person name="Maehara T."/>
            <person name="Masukawa M."/>
            <person name="Mizubayashi T."/>
            <person name="Mukai Y."/>
            <person name="Nagasaki H."/>
            <person name="Nagata Y."/>
            <person name="Naito S."/>
            <person name="Nakashima M."/>
            <person name="Nakama Y."/>
            <person name="Nakamichi Y."/>
            <person name="Nakamura M."/>
            <person name="Meguro A."/>
            <person name="Negishi M."/>
            <person name="Ohta I."/>
            <person name="Ohta T."/>
            <person name="Okamoto M."/>
            <person name="Ono N."/>
            <person name="Saji S."/>
            <person name="Sakaguchi M."/>
            <person name="Sakai K."/>
            <person name="Shibata M."/>
            <person name="Shimokawa T."/>
            <person name="Song J."/>
            <person name="Takazaki Y."/>
            <person name="Terasawa K."/>
            <person name="Tsugane M."/>
            <person name="Tsuji K."/>
            <person name="Ueda S."/>
            <person name="Waki K."/>
            <person name="Yamagata H."/>
            <person name="Yamamoto M."/>
            <person name="Yamamoto S."/>
            <person name="Yamane H."/>
            <person name="Yoshiki S."/>
            <person name="Yoshihara R."/>
            <person name="Yukawa K."/>
            <person name="Zhong H."/>
            <person name="Yano M."/>
            <person name="Yuan Q."/>
            <person name="Ouyang S."/>
            <person name="Liu J."/>
            <person name="Jones K.M."/>
            <person name="Gansberger K."/>
            <person name="Moffat K."/>
            <person name="Hill J."/>
            <person name="Bera J."/>
            <person name="Fadrosh D."/>
            <person name="Jin S."/>
            <person name="Johri S."/>
            <person name="Kim M."/>
            <person name="Overton L."/>
            <person name="Reardon M."/>
            <person name="Tsitrin T."/>
            <person name="Vuong H."/>
            <person name="Weaver B."/>
            <person name="Ciecko A."/>
            <person name="Tallon L."/>
            <person name="Jackson J."/>
            <person name="Pai G."/>
            <person name="Aken S.V."/>
            <person name="Utterback T."/>
            <person name="Reidmuller S."/>
            <person name="Feldblyum T."/>
            <person name="Hsiao J."/>
            <person name="Zismann V."/>
            <person name="Iobst S."/>
            <person name="de Vazeille A.R."/>
            <person name="Buell C.R."/>
            <person name="Ying K."/>
            <person name="Li Y."/>
            <person name="Lu T."/>
            <person name="Huang Y."/>
            <person name="Zhao Q."/>
            <person name="Feng Q."/>
            <person name="Zhang L."/>
            <person name="Zhu J."/>
            <person name="Weng Q."/>
            <person name="Mu J."/>
            <person name="Lu Y."/>
            <person name="Fan D."/>
            <person name="Liu Y."/>
            <person name="Guan J."/>
            <person name="Zhang Y."/>
            <person name="Yu S."/>
            <person name="Liu X."/>
            <person name="Zhang Y."/>
            <person name="Hong G."/>
            <person name="Han B."/>
            <person name="Choisne N."/>
            <person name="Demange N."/>
            <person name="Orjeda G."/>
            <person name="Samain S."/>
            <person name="Cattolico L."/>
            <person name="Pelletier E."/>
            <person name="Couloux A."/>
            <person name="Segurens B."/>
            <person name="Wincker P."/>
            <person name="D'Hont A."/>
            <person name="Scarpelli C."/>
            <person name="Weissenbach J."/>
            <person name="Salanoubat M."/>
            <person name="Quetier F."/>
            <person name="Yu Y."/>
            <person name="Kim H.R."/>
            <person name="Rambo T."/>
            <person name="Currie J."/>
            <person name="Collura K."/>
            <person name="Luo M."/>
            <person name="Yang T."/>
            <person name="Ammiraju J.S.S."/>
            <person name="Engler F."/>
            <person name="Soderlund C."/>
            <person name="Wing R.A."/>
            <person name="Palmer L.E."/>
            <person name="de la Bastide M."/>
            <person name="Spiegel L."/>
            <person name="Nascimento L."/>
            <person name="Zutavern T."/>
            <person name="O'Shaughnessy A."/>
            <person name="Dike S."/>
            <person name="Dedhia N."/>
            <person name="Preston R."/>
            <person name="Balija V."/>
            <person name="McCombie W.R."/>
            <person name="Chow T."/>
            <person name="Chen H."/>
            <person name="Chung M."/>
            <person name="Chen C."/>
            <person name="Shaw J."/>
            <person name="Wu H."/>
            <person name="Hsiao K."/>
            <person name="Chao Y."/>
            <person name="Chu M."/>
            <person name="Cheng C."/>
            <person name="Hour A."/>
            <person name="Lee P."/>
            <person name="Lin S."/>
            <person name="Lin Y."/>
            <person name="Liou J."/>
            <person name="Liu S."/>
            <person name="Hsing Y."/>
            <person name="Raghuvanshi S."/>
            <person name="Mohanty A."/>
            <person name="Bharti A.K."/>
            <person name="Gaur A."/>
            <person name="Gupta V."/>
            <person name="Kumar D."/>
            <person name="Ravi V."/>
            <person name="Vij S."/>
            <person name="Kapur A."/>
            <person name="Khurana P."/>
            <person name="Khurana P."/>
            <person name="Khurana J.P."/>
            <person name="Tyagi A.K."/>
            <person name="Gaikwad K."/>
            <person name="Singh A."/>
            <person name="Dalal V."/>
            <person name="Srivastava S."/>
            <person name="Dixit A."/>
            <person name="Pal A.K."/>
            <person name="Ghazi I.A."/>
            <person name="Yadav M."/>
            <person name="Pandit A."/>
            <person name="Bhargava A."/>
            <person name="Sureshbabu K."/>
            <person name="Batra K."/>
            <person name="Sharma T.R."/>
            <person name="Mohapatra T."/>
            <person name="Singh N.K."/>
            <person name="Messing J."/>
            <person name="Nelson A.B."/>
            <person name="Fuks G."/>
            <person name="Kavchok S."/>
            <person name="Keizer G."/>
            <person name="Linton E."/>
            <person name="Llaca V."/>
            <person name="Song R."/>
            <person name="Tanyolac B."/>
            <person name="Young S."/>
            <person name="Ho-Il K."/>
            <person name="Hahn J.H."/>
            <person name="Sangsakoo G."/>
            <person name="Vanavichit A."/>
            <person name="de Mattos Luiz.A.T."/>
            <person name="Zimmer P.D."/>
            <person name="Malone G."/>
            <person name="Dellagostin O."/>
            <person name="de Oliveira A.C."/>
            <person name="Bevan M."/>
            <person name="Bancroft I."/>
            <person name="Minx P."/>
            <person name="Cordum H."/>
            <person name="Wilson R."/>
            <person name="Cheng Z."/>
            <person name="Jin W."/>
            <person name="Jiang J."/>
            <person name="Leong S.A."/>
            <person name="Iwama H."/>
            <person name="Gojobori T."/>
            <person name="Itoh T."/>
            <person name="Niimura Y."/>
            <person name="Fujii Y."/>
            <person name="Habara T."/>
            <person name="Sakai H."/>
            <person name="Sato Y."/>
            <person name="Wilson G."/>
            <person name="Kumar K."/>
            <person name="McCouch S."/>
            <person name="Juretic N."/>
            <person name="Hoen D."/>
            <person name="Wright S."/>
            <person name="Bruskiewich R."/>
            <person name="Bureau T."/>
            <person name="Miyao A."/>
            <person name="Hirochika H."/>
            <person name="Nishikawa T."/>
            <person name="Kadowaki K."/>
            <person name="Sugiura M."/>
            <person name="Burr B."/>
            <person name="Sasaki T."/>
        </authorList>
    </citation>
    <scope>NUCLEOTIDE SEQUENCE [LARGE SCALE GENOMIC DNA]</scope>
    <source>
        <strain evidence="3">cv. Nipponbare</strain>
    </source>
</reference>
<dbReference type="KEGG" id="dosa:Os03g0444800"/>
<feature type="compositionally biased region" description="Gly residues" evidence="1">
    <location>
        <begin position="1"/>
        <end position="10"/>
    </location>
</feature>
<evidence type="ECO:0000313" key="2">
    <source>
        <dbReference type="EMBL" id="BAF12379.2"/>
    </source>
</evidence>
<feature type="region of interest" description="Disordered" evidence="1">
    <location>
        <begin position="1"/>
        <end position="23"/>
    </location>
</feature>
<sequence>MAAHEGGGNGARRPPAPPLLPTLSLPPRSAAGSLFSAESSPGALTLAASLFPDAPSPAFQGSFTQLLVGAMGYPAASAPAPPSPFPVPHGLSPTAFLGGSPGLFSPTWKFSFSARQADKFKKRYPWLGDRPLVPTIKTFQISTNPTTEGLGIISEVPIRYNSVEVILDFHLFDISDFDILIGHPIEKLLNVPETGVLNLKVGKIVTSVPVLQSTNSLTEPLPVPEPIEEVMAISPFEAPESNLDESIEEFNEGVDESGETIDLPKMDQPS</sequence>
<protein>
    <submittedName>
        <fullName evidence="2">Os03g0444800 protein</fullName>
    </submittedName>
</protein>
<dbReference type="AlphaFoldDB" id="Q0DQV9"/>
<reference evidence="3" key="2">
    <citation type="journal article" date="2008" name="Nucleic Acids Res.">
        <title>The rice annotation project database (RAP-DB): 2008 update.</title>
        <authorList>
            <consortium name="The rice annotation project (RAP)"/>
        </authorList>
    </citation>
    <scope>GENOME REANNOTATION</scope>
    <source>
        <strain evidence="3">cv. Nipponbare</strain>
    </source>
</reference>
<organism evidence="2 3">
    <name type="scientific">Oryza sativa subsp. japonica</name>
    <name type="common">Rice</name>
    <dbReference type="NCBI Taxonomy" id="39947"/>
    <lineage>
        <taxon>Eukaryota</taxon>
        <taxon>Viridiplantae</taxon>
        <taxon>Streptophyta</taxon>
        <taxon>Embryophyta</taxon>
        <taxon>Tracheophyta</taxon>
        <taxon>Spermatophyta</taxon>
        <taxon>Magnoliopsida</taxon>
        <taxon>Liliopsida</taxon>
        <taxon>Poales</taxon>
        <taxon>Poaceae</taxon>
        <taxon>BOP clade</taxon>
        <taxon>Oryzoideae</taxon>
        <taxon>Oryzeae</taxon>
        <taxon>Oryzinae</taxon>
        <taxon>Oryza</taxon>
        <taxon>Oryza sativa</taxon>
    </lineage>
</organism>
<evidence type="ECO:0000256" key="1">
    <source>
        <dbReference type="SAM" id="MobiDB-lite"/>
    </source>
</evidence>
<dbReference type="EMBL" id="AP008209">
    <property type="protein sequence ID" value="BAF12379.2"/>
    <property type="molecule type" value="Genomic_DNA"/>
</dbReference>
<proteinExistence type="predicted"/>
<feature type="region of interest" description="Disordered" evidence="1">
    <location>
        <begin position="249"/>
        <end position="270"/>
    </location>
</feature>
<evidence type="ECO:0000313" key="3">
    <source>
        <dbReference type="Proteomes" id="UP000000763"/>
    </source>
</evidence>
<name>Q0DQV9_ORYSJ</name>
<gene>
    <name evidence="2" type="ordered locus">Os03g0444800</name>
</gene>
<accession>Q0DQV9</accession>